<evidence type="ECO:0000259" key="3">
    <source>
        <dbReference type="Pfam" id="PF26056"/>
    </source>
</evidence>
<dbReference type="Proteomes" id="UP001500909">
    <property type="component" value="Unassembled WGS sequence"/>
</dbReference>
<dbReference type="RefSeq" id="WP_346095417.1">
    <property type="nucleotide sequence ID" value="NZ_BAAABY010000023.1"/>
</dbReference>
<organism evidence="4 5">
    <name type="scientific">Streptomyces olivaceiscleroticus</name>
    <dbReference type="NCBI Taxonomy" id="68245"/>
    <lineage>
        <taxon>Bacteria</taxon>
        <taxon>Bacillati</taxon>
        <taxon>Actinomycetota</taxon>
        <taxon>Actinomycetes</taxon>
        <taxon>Kitasatosporales</taxon>
        <taxon>Streptomycetaceae</taxon>
        <taxon>Streptomyces</taxon>
    </lineage>
</organism>
<dbReference type="SUPFAM" id="SSF81995">
    <property type="entry name" value="beta-sandwich domain of Sec23/24"/>
    <property type="match status" value="1"/>
</dbReference>
<evidence type="ECO:0000313" key="5">
    <source>
        <dbReference type="Proteomes" id="UP001500909"/>
    </source>
</evidence>
<keyword evidence="2" id="KW-1133">Transmembrane helix</keyword>
<dbReference type="InterPro" id="IPR058330">
    <property type="entry name" value="DUF8017"/>
</dbReference>
<evidence type="ECO:0000313" key="4">
    <source>
        <dbReference type="EMBL" id="GAA0463977.1"/>
    </source>
</evidence>
<gene>
    <name evidence="4" type="ORF">GCM10010361_29870</name>
</gene>
<feature type="region of interest" description="Disordered" evidence="1">
    <location>
        <begin position="1"/>
        <end position="80"/>
    </location>
</feature>
<sequence>MWPGQQPPGGEQNPQGQNPQGPTPQGHNPYQQPGYQQPNPYQQQGYQQPGYQQPNPYQQHPTQPQWQGPGGPQPPNGSNEKKTTVTIAIVAAVAVVAAAVVTGVVVLQGGEKKPVAHGGTEPSKSATAEPSESSDDGGAGGGPGGDPNAPDQPVIKGWQTVINSKRHVAFDVPTKDWTTTSADTWGSFLIADKKDKDYGKPIVTMTAPAYLKENWCTVKDKDGNEHTSALAGTGVKGAQGAKSQGDAAHNESLNWVLAGYDQKQTGTRKDTKSVPFKSDHGITGKLATSTVTGVKKHDKCDSDGKAYAITYTDTTGEYATWVLYAAKGVKGELDEATIKKIMSSLRPLDE</sequence>
<feature type="compositionally biased region" description="Low complexity" evidence="1">
    <location>
        <begin position="1"/>
        <end position="67"/>
    </location>
</feature>
<feature type="transmembrane region" description="Helical" evidence="2">
    <location>
        <begin position="85"/>
        <end position="107"/>
    </location>
</feature>
<feature type="domain" description="DUF8017" evidence="3">
    <location>
        <begin position="152"/>
        <end position="349"/>
    </location>
</feature>
<keyword evidence="2" id="KW-0472">Membrane</keyword>
<reference evidence="5" key="1">
    <citation type="journal article" date="2019" name="Int. J. Syst. Evol. Microbiol.">
        <title>The Global Catalogue of Microorganisms (GCM) 10K type strain sequencing project: providing services to taxonomists for standard genome sequencing and annotation.</title>
        <authorList>
            <consortium name="The Broad Institute Genomics Platform"/>
            <consortium name="The Broad Institute Genome Sequencing Center for Infectious Disease"/>
            <person name="Wu L."/>
            <person name="Ma J."/>
        </authorList>
    </citation>
    <scope>NUCLEOTIDE SEQUENCE [LARGE SCALE GENOMIC DNA]</scope>
    <source>
        <strain evidence="5">JCM 4805</strain>
    </source>
</reference>
<proteinExistence type="predicted"/>
<keyword evidence="2" id="KW-0812">Transmembrane</keyword>
<keyword evidence="5" id="KW-1185">Reference proteome</keyword>
<feature type="compositionally biased region" description="Polar residues" evidence="1">
    <location>
        <begin position="122"/>
        <end position="131"/>
    </location>
</feature>
<dbReference type="Pfam" id="PF26056">
    <property type="entry name" value="DUF8017"/>
    <property type="match status" value="1"/>
</dbReference>
<evidence type="ECO:0000256" key="1">
    <source>
        <dbReference type="SAM" id="MobiDB-lite"/>
    </source>
</evidence>
<accession>A0ABP3JVE3</accession>
<protein>
    <recommendedName>
        <fullName evidence="3">DUF8017 domain-containing protein</fullName>
    </recommendedName>
</protein>
<dbReference type="EMBL" id="BAAABY010000023">
    <property type="protein sequence ID" value="GAA0463977.1"/>
    <property type="molecule type" value="Genomic_DNA"/>
</dbReference>
<evidence type="ECO:0000256" key="2">
    <source>
        <dbReference type="SAM" id="Phobius"/>
    </source>
</evidence>
<comment type="caution">
    <text evidence="4">The sequence shown here is derived from an EMBL/GenBank/DDBJ whole genome shotgun (WGS) entry which is preliminary data.</text>
</comment>
<name>A0ABP3JVE3_9ACTN</name>
<feature type="region of interest" description="Disordered" evidence="1">
    <location>
        <begin position="112"/>
        <end position="154"/>
    </location>
</feature>